<keyword evidence="6 7" id="KW-0472">Membrane</keyword>
<dbReference type="AlphaFoldDB" id="A0A830DJ16"/>
<evidence type="ECO:0000256" key="5">
    <source>
        <dbReference type="ARBA" id="ARBA00022989"/>
    </source>
</evidence>
<dbReference type="InterPro" id="IPR006702">
    <property type="entry name" value="CASP_dom"/>
</dbReference>
<dbReference type="OrthoDB" id="912656at2759"/>
<keyword evidence="3 7" id="KW-1003">Cell membrane</keyword>
<evidence type="ECO:0000256" key="7">
    <source>
        <dbReference type="RuleBase" id="RU361233"/>
    </source>
</evidence>
<feature type="domain" description="Casparian strip membrane protein" evidence="8">
    <location>
        <begin position="1"/>
        <end position="92"/>
    </location>
</feature>
<name>A0A830DJ16_9LAMI</name>
<sequence length="112" mass="12411">YRYCLIVDFIGCLYNLLVVFLPAGSQLWKTVIVIDVIMNIAVGASLGIGWEINRLIRGGYLAARWYPICAVVPFFCGKVFGSLIPATVGFACSFSLLMYTLHVLADPFLIEK</sequence>
<evidence type="ECO:0000313" key="10">
    <source>
        <dbReference type="Proteomes" id="UP000653305"/>
    </source>
</evidence>
<proteinExistence type="inferred from homology"/>
<feature type="transmembrane region" description="Helical" evidence="7">
    <location>
        <begin position="5"/>
        <end position="24"/>
    </location>
</feature>
<gene>
    <name evidence="9" type="ORF">PHJA_002743200</name>
</gene>
<dbReference type="GO" id="GO:0005886">
    <property type="term" value="C:plasma membrane"/>
    <property type="evidence" value="ECO:0007669"/>
    <property type="project" value="UniProtKB-SubCell"/>
</dbReference>
<evidence type="ECO:0000256" key="3">
    <source>
        <dbReference type="ARBA" id="ARBA00022475"/>
    </source>
</evidence>
<feature type="transmembrane region" description="Helical" evidence="7">
    <location>
        <begin position="30"/>
        <end position="50"/>
    </location>
</feature>
<evidence type="ECO:0000256" key="2">
    <source>
        <dbReference type="ARBA" id="ARBA00007651"/>
    </source>
</evidence>
<evidence type="ECO:0000256" key="1">
    <source>
        <dbReference type="ARBA" id="ARBA00004651"/>
    </source>
</evidence>
<dbReference type="Pfam" id="PF04535">
    <property type="entry name" value="CASP_dom"/>
    <property type="match status" value="1"/>
</dbReference>
<evidence type="ECO:0000259" key="8">
    <source>
        <dbReference type="Pfam" id="PF04535"/>
    </source>
</evidence>
<organism evidence="9 10">
    <name type="scientific">Phtheirospermum japonicum</name>
    <dbReference type="NCBI Taxonomy" id="374723"/>
    <lineage>
        <taxon>Eukaryota</taxon>
        <taxon>Viridiplantae</taxon>
        <taxon>Streptophyta</taxon>
        <taxon>Embryophyta</taxon>
        <taxon>Tracheophyta</taxon>
        <taxon>Spermatophyta</taxon>
        <taxon>Magnoliopsida</taxon>
        <taxon>eudicotyledons</taxon>
        <taxon>Gunneridae</taxon>
        <taxon>Pentapetalae</taxon>
        <taxon>asterids</taxon>
        <taxon>lamiids</taxon>
        <taxon>Lamiales</taxon>
        <taxon>Orobanchaceae</taxon>
        <taxon>Orobanchaceae incertae sedis</taxon>
        <taxon>Phtheirospermum</taxon>
    </lineage>
</organism>
<protein>
    <recommendedName>
        <fullName evidence="7">CASP-like protein</fullName>
    </recommendedName>
</protein>
<comment type="subcellular location">
    <subcellularLocation>
        <location evidence="1 7">Cell membrane</location>
        <topology evidence="1 7">Multi-pass membrane protein</topology>
    </subcellularLocation>
</comment>
<evidence type="ECO:0000256" key="4">
    <source>
        <dbReference type="ARBA" id="ARBA00022692"/>
    </source>
</evidence>
<keyword evidence="4 7" id="KW-0812">Transmembrane</keyword>
<keyword evidence="10" id="KW-1185">Reference proteome</keyword>
<evidence type="ECO:0000256" key="6">
    <source>
        <dbReference type="ARBA" id="ARBA00023136"/>
    </source>
</evidence>
<comment type="subunit">
    <text evidence="7">Homodimer and heterodimers.</text>
</comment>
<dbReference type="Proteomes" id="UP000653305">
    <property type="component" value="Unassembled WGS sequence"/>
</dbReference>
<comment type="caution">
    <text evidence="9">The sequence shown here is derived from an EMBL/GenBank/DDBJ whole genome shotgun (WGS) entry which is preliminary data.</text>
</comment>
<feature type="transmembrane region" description="Helical" evidence="7">
    <location>
        <begin position="86"/>
        <end position="105"/>
    </location>
</feature>
<keyword evidence="5 7" id="KW-1133">Transmembrane helix</keyword>
<reference evidence="9" key="1">
    <citation type="submission" date="2020-07" db="EMBL/GenBank/DDBJ databases">
        <title>Ethylene signaling mediates host invasion by parasitic plants.</title>
        <authorList>
            <person name="Yoshida S."/>
        </authorList>
    </citation>
    <scope>NUCLEOTIDE SEQUENCE</scope>
    <source>
        <strain evidence="9">Okayama</strain>
    </source>
</reference>
<feature type="non-terminal residue" evidence="9">
    <location>
        <position position="1"/>
    </location>
</feature>
<evidence type="ECO:0000313" key="9">
    <source>
        <dbReference type="EMBL" id="GFQ05992.1"/>
    </source>
</evidence>
<comment type="similarity">
    <text evidence="2 7">Belongs to the Casparian strip membrane proteins (CASP) family.</text>
</comment>
<comment type="caution">
    <text evidence="7">Lacks conserved residue(s) required for the propagation of feature annotation.</text>
</comment>
<accession>A0A830DJ16</accession>
<dbReference type="EMBL" id="BMAC01001141">
    <property type="protein sequence ID" value="GFQ05992.1"/>
    <property type="molecule type" value="Genomic_DNA"/>
</dbReference>